<dbReference type="FunCoup" id="A0A6P8RCV7">
    <property type="interactions" value="262"/>
</dbReference>
<dbReference type="Gene3D" id="1.20.1250.10">
    <property type="match status" value="1"/>
</dbReference>
<dbReference type="GO" id="GO:0045625">
    <property type="term" value="P:regulation of T-helper 1 cell differentiation"/>
    <property type="evidence" value="ECO:0007669"/>
    <property type="project" value="TreeGrafter"/>
</dbReference>
<dbReference type="SUPFAM" id="SSF47266">
    <property type="entry name" value="4-helical cytokines"/>
    <property type="match status" value="1"/>
</dbReference>
<dbReference type="KEGG" id="gsh:117360363"/>
<dbReference type="RefSeq" id="XP_033799953.1">
    <property type="nucleotide sequence ID" value="XM_033944062.1"/>
</dbReference>
<dbReference type="GO" id="GO:0045523">
    <property type="term" value="F:interleukin-27 receptor binding"/>
    <property type="evidence" value="ECO:0007669"/>
    <property type="project" value="InterPro"/>
</dbReference>
<dbReference type="InterPro" id="IPR009079">
    <property type="entry name" value="4_helix_cytokine-like_core"/>
</dbReference>
<name>A0A6P8RCV7_GEOSA</name>
<gene>
    <name evidence="2" type="primary">IL27</name>
</gene>
<sequence>MGISASSEVAAEETIDLQREFESSLKLAQKLLIRLQSLIHTFKQERLSGSYMPLFHDWSMLPKVELKFQEWLHISDAQRLRFLAESCEDYKNLLDQVYAYEHDKGDPALSESIDNASLDLRDLLHHIHLQMSVLGVDAHRVGQSRVLGNILKQKSIWGIYEKAFLILKSIEQFVQRAVRDYTVLRSSAKRNAGLH</sequence>
<dbReference type="CTD" id="246778"/>
<protein>
    <submittedName>
        <fullName evidence="2">Interleukin-27 subunit alpha</fullName>
    </submittedName>
</protein>
<dbReference type="GeneID" id="117360363"/>
<keyword evidence="1" id="KW-1185">Reference proteome</keyword>
<dbReference type="OrthoDB" id="9446539at2759"/>
<dbReference type="InterPro" id="IPR026207">
    <property type="entry name" value="IL-27_alpha"/>
</dbReference>
<evidence type="ECO:0000313" key="1">
    <source>
        <dbReference type="Proteomes" id="UP000515159"/>
    </source>
</evidence>
<dbReference type="AlphaFoldDB" id="A0A6P8RCV7"/>
<dbReference type="InParanoid" id="A0A6P8RCV7"/>
<proteinExistence type="predicted"/>
<dbReference type="PANTHER" id="PTHR20879:SF1">
    <property type="entry name" value="INTERLEUKIN-27 SUBUNIT ALPHA"/>
    <property type="match status" value="1"/>
</dbReference>
<evidence type="ECO:0000313" key="2">
    <source>
        <dbReference type="RefSeq" id="XP_033799953.1"/>
    </source>
</evidence>
<organism evidence="1 2">
    <name type="scientific">Geotrypetes seraphini</name>
    <name type="common">Gaboon caecilian</name>
    <name type="synonym">Caecilia seraphini</name>
    <dbReference type="NCBI Taxonomy" id="260995"/>
    <lineage>
        <taxon>Eukaryota</taxon>
        <taxon>Metazoa</taxon>
        <taxon>Chordata</taxon>
        <taxon>Craniata</taxon>
        <taxon>Vertebrata</taxon>
        <taxon>Euteleostomi</taxon>
        <taxon>Amphibia</taxon>
        <taxon>Gymnophiona</taxon>
        <taxon>Geotrypetes</taxon>
    </lineage>
</organism>
<dbReference type="PANTHER" id="PTHR20879">
    <property type="entry name" value="INTERLEUKIN-27 SUBUNIT ALPHA"/>
    <property type="match status" value="1"/>
</dbReference>
<dbReference type="Proteomes" id="UP000515159">
    <property type="component" value="Chromosome 5"/>
</dbReference>
<reference evidence="2" key="1">
    <citation type="submission" date="2025-08" db="UniProtKB">
        <authorList>
            <consortium name="RefSeq"/>
        </authorList>
    </citation>
    <scope>IDENTIFICATION</scope>
</reference>
<accession>A0A6P8RCV7</accession>
<dbReference type="GO" id="GO:0005615">
    <property type="term" value="C:extracellular space"/>
    <property type="evidence" value="ECO:0007669"/>
    <property type="project" value="TreeGrafter"/>
</dbReference>
<dbReference type="GO" id="GO:0042129">
    <property type="term" value="P:regulation of T cell proliferation"/>
    <property type="evidence" value="ECO:0007669"/>
    <property type="project" value="InterPro"/>
</dbReference>